<evidence type="ECO:0000256" key="2">
    <source>
        <dbReference type="SAM" id="SignalP"/>
    </source>
</evidence>
<name>A0A0C1JHG4_9BACT</name>
<keyword evidence="1" id="KW-0472">Membrane</keyword>
<protein>
    <submittedName>
        <fullName evidence="3">Uncharacterized protein</fullName>
    </submittedName>
</protein>
<dbReference type="EMBL" id="JSAN01000133">
    <property type="protein sequence ID" value="KIC70865.1"/>
    <property type="molecule type" value="Genomic_DNA"/>
</dbReference>
<proteinExistence type="predicted"/>
<organism evidence="3 4">
    <name type="scientific">Candidatus Protochlamydia amoebophila</name>
    <dbReference type="NCBI Taxonomy" id="362787"/>
    <lineage>
        <taxon>Bacteria</taxon>
        <taxon>Pseudomonadati</taxon>
        <taxon>Chlamydiota</taxon>
        <taxon>Chlamydiia</taxon>
        <taxon>Parachlamydiales</taxon>
        <taxon>Parachlamydiaceae</taxon>
        <taxon>Candidatus Protochlamydia</taxon>
    </lineage>
</organism>
<feature type="chain" id="PRO_5002134129" evidence="2">
    <location>
        <begin position="23"/>
        <end position="152"/>
    </location>
</feature>
<feature type="transmembrane region" description="Helical" evidence="1">
    <location>
        <begin position="127"/>
        <end position="145"/>
    </location>
</feature>
<gene>
    <name evidence="3" type="ORF">DB44_FL00250</name>
</gene>
<dbReference type="AlphaFoldDB" id="A0A0C1JHG4"/>
<evidence type="ECO:0000313" key="3">
    <source>
        <dbReference type="EMBL" id="KIC70865.1"/>
    </source>
</evidence>
<comment type="caution">
    <text evidence="3">The sequence shown here is derived from an EMBL/GenBank/DDBJ whole genome shotgun (WGS) entry which is preliminary data.</text>
</comment>
<evidence type="ECO:0000313" key="4">
    <source>
        <dbReference type="Proteomes" id="UP000031465"/>
    </source>
</evidence>
<sequence length="152" mass="17829">MRMFVLKLIIFSFFFLSFTTSSQITFEELQSENYFFVPEQSVQIKGFIYQSPWNTFILASQPNLKSCCIGNSHQVAQQIFLKGIDKISTSQMVTVQGILKLQAQEEGKKLRQFYILENAEIISQKVLPFWTVIFCFIFIIFPFFFSKKKQKT</sequence>
<evidence type="ECO:0000256" key="1">
    <source>
        <dbReference type="SAM" id="Phobius"/>
    </source>
</evidence>
<feature type="signal peptide" evidence="2">
    <location>
        <begin position="1"/>
        <end position="22"/>
    </location>
</feature>
<dbReference type="Proteomes" id="UP000031465">
    <property type="component" value="Unassembled WGS sequence"/>
</dbReference>
<keyword evidence="2" id="KW-0732">Signal</keyword>
<accession>A0A0C1JHG4</accession>
<reference evidence="3 4" key="1">
    <citation type="journal article" date="2014" name="Mol. Biol. Evol.">
        <title>Massive expansion of Ubiquitination-related gene families within the Chlamydiae.</title>
        <authorList>
            <person name="Domman D."/>
            <person name="Collingro A."/>
            <person name="Lagkouvardos I."/>
            <person name="Gehre L."/>
            <person name="Weinmaier T."/>
            <person name="Rattei T."/>
            <person name="Subtil A."/>
            <person name="Horn M."/>
        </authorList>
    </citation>
    <scope>NUCLEOTIDE SEQUENCE [LARGE SCALE GENOMIC DNA]</scope>
    <source>
        <strain evidence="3 4">EI2</strain>
    </source>
</reference>
<dbReference type="PATRIC" id="fig|362787.3.peg.1932"/>
<keyword evidence="1" id="KW-1133">Transmembrane helix</keyword>
<keyword evidence="1" id="KW-0812">Transmembrane</keyword>